<dbReference type="RefSeq" id="WP_023392695.1">
    <property type="nucleotide sequence ID" value="NZ_ASGZ01000002.1"/>
</dbReference>
<feature type="transmembrane region" description="Helical" evidence="1">
    <location>
        <begin position="43"/>
        <end position="65"/>
    </location>
</feature>
<feature type="transmembrane region" description="Helical" evidence="1">
    <location>
        <begin position="12"/>
        <end position="31"/>
    </location>
</feature>
<keyword evidence="3" id="KW-1185">Reference proteome</keyword>
<keyword evidence="1" id="KW-0812">Transmembrane</keyword>
<protein>
    <submittedName>
        <fullName evidence="2">Uncharacterized protein</fullName>
    </submittedName>
</protein>
<evidence type="ECO:0000313" key="3">
    <source>
        <dbReference type="Proteomes" id="UP000017840"/>
    </source>
</evidence>
<organism evidence="2 3">
    <name type="scientific">Candidatus Halobonum tyrrellensis G22</name>
    <dbReference type="NCBI Taxonomy" id="1324957"/>
    <lineage>
        <taxon>Archaea</taxon>
        <taxon>Methanobacteriati</taxon>
        <taxon>Methanobacteriota</taxon>
        <taxon>Stenosarchaea group</taxon>
        <taxon>Halobacteria</taxon>
        <taxon>Halobacteriales</taxon>
        <taxon>Haloferacaceae</taxon>
        <taxon>Candidatus Halobonum</taxon>
    </lineage>
</organism>
<keyword evidence="1" id="KW-1133">Transmembrane helix</keyword>
<sequence>MSVSRSHLVGTYLAVRVFVSLFALAAVWQLWAEFSAGPWSPGGYLLVVAALPGVELAVLPPLSALSERTRSIRWR</sequence>
<keyword evidence="1" id="KW-0472">Membrane</keyword>
<evidence type="ECO:0000256" key="1">
    <source>
        <dbReference type="SAM" id="Phobius"/>
    </source>
</evidence>
<dbReference type="Proteomes" id="UP000017840">
    <property type="component" value="Unassembled WGS sequence"/>
</dbReference>
<reference evidence="2 3" key="1">
    <citation type="journal article" date="2013" name="Genome Announc.">
        <title>Draft Genome Sequence of 'Candidatus Halobonum tyrrellensis' Strain G22, Isolated from the Hypersaline Waters of Lake Tyrrell, Australia.</title>
        <authorList>
            <person name="Ugalde J.A."/>
            <person name="Narasingarao P."/>
            <person name="Kuo S."/>
            <person name="Podell S."/>
            <person name="Allen E.E."/>
        </authorList>
    </citation>
    <scope>NUCLEOTIDE SEQUENCE [LARGE SCALE GENOMIC DNA]</scope>
    <source>
        <strain evidence="2 3">G22</strain>
    </source>
</reference>
<evidence type="ECO:0000313" key="2">
    <source>
        <dbReference type="EMBL" id="ESP89991.1"/>
    </source>
</evidence>
<comment type="caution">
    <text evidence="2">The sequence shown here is derived from an EMBL/GenBank/DDBJ whole genome shotgun (WGS) entry which is preliminary data.</text>
</comment>
<dbReference type="PATRIC" id="fig|1324957.4.peg.99"/>
<dbReference type="AlphaFoldDB" id="V4GXV4"/>
<accession>V4GXV4</accession>
<proteinExistence type="predicted"/>
<gene>
    <name evidence="2" type="ORF">K933_00472</name>
</gene>
<name>V4GXV4_9EURY</name>
<dbReference type="EMBL" id="ASGZ01000002">
    <property type="protein sequence ID" value="ESP89991.1"/>
    <property type="molecule type" value="Genomic_DNA"/>
</dbReference>